<dbReference type="InterPro" id="IPR021522">
    <property type="entry name" value="MctB"/>
</dbReference>
<dbReference type="OrthoDB" id="4350157at2"/>
<keyword evidence="3" id="KW-1185">Reference proteome</keyword>
<dbReference type="AlphaFoldDB" id="A0A2Z3YW74"/>
<sequence length="300" mass="29416">MSGGKIVGGVAAGVAVGTVLGFYVLAPNVEGGPAGTDQSTTSELDTVRDELDAANAGLEADDVVLDSAAAGMVRDVLKDRSVLVVTLPDADPAVVDAQEKLLRAAGAADGGTLRLTRAAVSQDSADAVKTLATSTLPAGARLSEDRRDPGYHLGQVAGQALGSSADGESQASPSDRDLFLGAMSDGGYLDGELSGTGPADAVLVIAGDDTGYAGTFAADLAAGFDATTGGTVLAGDRGAAAEGGALSVLRGNRGDTEAVSSVDNADRVAGRITVVRALAAQLDGRAGSYGTAESAAAPAL</sequence>
<gene>
    <name evidence="2" type="primary">mctB</name>
    <name evidence="2" type="ORF">Csp1_15090</name>
</gene>
<dbReference type="RefSeq" id="WP_110481471.1">
    <property type="nucleotide sequence ID" value="NZ_CP024988.1"/>
</dbReference>
<feature type="transmembrane region" description="Helical" evidence="1">
    <location>
        <begin position="6"/>
        <end position="26"/>
    </location>
</feature>
<dbReference type="Pfam" id="PF11382">
    <property type="entry name" value="MctB"/>
    <property type="match status" value="1"/>
</dbReference>
<proteinExistence type="predicted"/>
<keyword evidence="1" id="KW-0472">Membrane</keyword>
<accession>A0A2Z3YW74</accession>
<dbReference type="Proteomes" id="UP000247696">
    <property type="component" value="Chromosome"/>
</dbReference>
<dbReference type="KEGG" id="cpre:Csp1_15090"/>
<dbReference type="GO" id="GO:0055070">
    <property type="term" value="P:copper ion homeostasis"/>
    <property type="evidence" value="ECO:0007669"/>
    <property type="project" value="InterPro"/>
</dbReference>
<keyword evidence="1" id="KW-0812">Transmembrane</keyword>
<evidence type="ECO:0000313" key="2">
    <source>
        <dbReference type="EMBL" id="AWT26297.1"/>
    </source>
</evidence>
<protein>
    <submittedName>
        <fullName evidence="2">Copper transporter MctB</fullName>
    </submittedName>
</protein>
<dbReference type="GO" id="GO:0016020">
    <property type="term" value="C:membrane"/>
    <property type="evidence" value="ECO:0007669"/>
    <property type="project" value="InterPro"/>
</dbReference>
<evidence type="ECO:0000313" key="3">
    <source>
        <dbReference type="Proteomes" id="UP000247696"/>
    </source>
</evidence>
<organism evidence="2 3">
    <name type="scientific">Corynebacterium provencense</name>
    <dbReference type="NCBI Taxonomy" id="1737425"/>
    <lineage>
        <taxon>Bacteria</taxon>
        <taxon>Bacillati</taxon>
        <taxon>Actinomycetota</taxon>
        <taxon>Actinomycetes</taxon>
        <taxon>Mycobacteriales</taxon>
        <taxon>Corynebacteriaceae</taxon>
        <taxon>Corynebacterium</taxon>
    </lineage>
</organism>
<keyword evidence="1" id="KW-1133">Transmembrane helix</keyword>
<evidence type="ECO:0000256" key="1">
    <source>
        <dbReference type="SAM" id="Phobius"/>
    </source>
</evidence>
<dbReference type="EMBL" id="CP024988">
    <property type="protein sequence ID" value="AWT26297.1"/>
    <property type="molecule type" value="Genomic_DNA"/>
</dbReference>
<name>A0A2Z3YW74_9CORY</name>
<reference evidence="3" key="1">
    <citation type="submission" date="2017-11" db="EMBL/GenBank/DDBJ databases">
        <title>Otitis media/interna in a cat caused by the recently described species Corynebacterium provencense.</title>
        <authorList>
            <person name="Kittl S."/>
            <person name="Brodard I."/>
            <person name="Rychener L."/>
            <person name="Jores J."/>
            <person name="Roosje P."/>
            <person name="Gobeli Brawand S."/>
        </authorList>
    </citation>
    <scope>NUCLEOTIDE SEQUENCE [LARGE SCALE GENOMIC DNA]</scope>
    <source>
        <strain evidence="3">17KM38</strain>
    </source>
</reference>
<dbReference type="STRING" id="1737425.GCA_900049755_01881"/>